<evidence type="ECO:0000313" key="1">
    <source>
        <dbReference type="EMBL" id="EDP20331.1"/>
    </source>
</evidence>
<comment type="caution">
    <text evidence="1">The sequence shown here is derived from an EMBL/GenBank/DDBJ whole genome shotgun (WGS) entry which is preliminary data.</text>
</comment>
<dbReference type="AlphaFoldDB" id="A8SGP5"/>
<organism evidence="1 2">
    <name type="scientific">Faecalibacterium prausnitzii M21/2</name>
    <dbReference type="NCBI Taxonomy" id="411485"/>
    <lineage>
        <taxon>Bacteria</taxon>
        <taxon>Bacillati</taxon>
        <taxon>Bacillota</taxon>
        <taxon>Clostridia</taxon>
        <taxon>Eubacteriales</taxon>
        <taxon>Oscillospiraceae</taxon>
        <taxon>Faecalibacterium</taxon>
    </lineage>
</organism>
<reference evidence="1 2" key="1">
    <citation type="submission" date="2007-09" db="EMBL/GenBank/DDBJ databases">
        <title>Draft genome sequence of Faecalibacterium prausnitzii M21/2.</title>
        <authorList>
            <person name="Sudarsanam P."/>
            <person name="Ley R."/>
            <person name="Guruge J."/>
            <person name="Turnbaugh P.J."/>
            <person name="Mahowald M."/>
            <person name="Liep D."/>
            <person name="Gordon J."/>
        </authorList>
    </citation>
    <scope>NUCLEOTIDE SEQUENCE [LARGE SCALE GENOMIC DNA]</scope>
    <source>
        <strain evidence="1 2">M21/2</strain>
    </source>
</reference>
<protein>
    <submittedName>
        <fullName evidence="1">Uncharacterized protein</fullName>
    </submittedName>
</protein>
<proteinExistence type="predicted"/>
<accession>A8SGP5</accession>
<sequence>MCLAAPFLFVHISFSFFNSFYITERIFRCQPTFCKKI</sequence>
<evidence type="ECO:0000313" key="2">
    <source>
        <dbReference type="Proteomes" id="UP000005945"/>
    </source>
</evidence>
<dbReference type="EMBL" id="ABED02000029">
    <property type="protein sequence ID" value="EDP20331.1"/>
    <property type="molecule type" value="Genomic_DNA"/>
</dbReference>
<gene>
    <name evidence="1" type="ORF">FAEPRAM212_03124</name>
</gene>
<reference evidence="1 2" key="2">
    <citation type="submission" date="2007-09" db="EMBL/GenBank/DDBJ databases">
        <authorList>
            <person name="Fulton L."/>
            <person name="Clifton S."/>
            <person name="Fulton B."/>
            <person name="Xu J."/>
            <person name="Minx P."/>
            <person name="Pepin K.H."/>
            <person name="Johnson M."/>
            <person name="Thiruvilangam P."/>
            <person name="Bhonagiri V."/>
            <person name="Nash W.E."/>
            <person name="Mardis E.R."/>
            <person name="Wilson R.K."/>
        </authorList>
    </citation>
    <scope>NUCLEOTIDE SEQUENCE [LARGE SCALE GENOMIC DNA]</scope>
    <source>
        <strain evidence="1 2">M21/2</strain>
    </source>
</reference>
<name>A8SGP5_9FIRM</name>
<dbReference type="HOGENOM" id="CLU_3343897_0_0_9"/>
<dbReference type="Proteomes" id="UP000005945">
    <property type="component" value="Unassembled WGS sequence"/>
</dbReference>